<protein>
    <recommendedName>
        <fullName evidence="3">Metallo-beta-lactamase domain-containing protein 1</fullName>
    </recommendedName>
    <alternativeName>
        <fullName evidence="4">Endoribonuclease MBLAC1</fullName>
    </alternativeName>
</protein>
<reference evidence="8" key="1">
    <citation type="journal article" date="2016" name="Sci. Rep.">
        <title>Molecular characterization of firefly nuptial gifts: a multi-omics approach sheds light on postcopulatory sexual selection.</title>
        <authorList>
            <person name="Al-Wathiqui N."/>
            <person name="Fallon T.R."/>
            <person name="South A."/>
            <person name="Weng J.K."/>
            <person name="Lewis S.M."/>
        </authorList>
    </citation>
    <scope>NUCLEOTIDE SEQUENCE</scope>
</reference>
<dbReference type="InterPro" id="IPR036866">
    <property type="entry name" value="RibonucZ/Hydroxyglut_hydro"/>
</dbReference>
<dbReference type="InterPro" id="IPR039344">
    <property type="entry name" value="MBLAC1"/>
</dbReference>
<dbReference type="PANTHER" id="PTHR23200">
    <property type="entry name" value="METALLO-BETA-LACTAMASE DOMAIN-CONTAINING PROTEIN 1"/>
    <property type="match status" value="1"/>
</dbReference>
<dbReference type="EMBL" id="GEZM01047893">
    <property type="protein sequence ID" value="JAV76704.1"/>
    <property type="molecule type" value="Transcribed_RNA"/>
</dbReference>
<dbReference type="InterPro" id="IPR001279">
    <property type="entry name" value="Metallo-B-lactamas"/>
</dbReference>
<dbReference type="GO" id="GO:0031123">
    <property type="term" value="P:RNA 3'-end processing"/>
    <property type="evidence" value="ECO:0007669"/>
    <property type="project" value="UniProtKB-ARBA"/>
</dbReference>
<dbReference type="SUPFAM" id="SSF56281">
    <property type="entry name" value="Metallo-hydrolase/oxidoreductase"/>
    <property type="match status" value="1"/>
</dbReference>
<evidence type="ECO:0000256" key="2">
    <source>
        <dbReference type="ARBA" id="ARBA00011738"/>
    </source>
</evidence>
<dbReference type="GO" id="GO:0005829">
    <property type="term" value="C:cytosol"/>
    <property type="evidence" value="ECO:0007669"/>
    <property type="project" value="UniProtKB-SubCell"/>
</dbReference>
<comment type="catalytic activity">
    <reaction evidence="5">
        <text>a ribonucleotidyl-ribonucleotide-RNA + H2O = a 3'-end ribonucleotide-RNA + a 5'-end 5'-phospho-ribonucleoside-RNA + H(+)</text>
        <dbReference type="Rhea" id="RHEA:68096"/>
        <dbReference type="Rhea" id="RHEA-COMP:15179"/>
        <dbReference type="Rhea" id="RHEA-COMP:17355"/>
        <dbReference type="Rhea" id="RHEA-COMP:17428"/>
        <dbReference type="ChEBI" id="CHEBI:15377"/>
        <dbReference type="ChEBI" id="CHEBI:15378"/>
        <dbReference type="ChEBI" id="CHEBI:74896"/>
        <dbReference type="ChEBI" id="CHEBI:138282"/>
        <dbReference type="ChEBI" id="CHEBI:173118"/>
    </reaction>
    <physiologicalReaction direction="left-to-right" evidence="5">
        <dbReference type="Rhea" id="RHEA:68097"/>
    </physiologicalReaction>
</comment>
<organism evidence="8">
    <name type="scientific">Photinus pyralis</name>
    <name type="common">Common eastern firefly</name>
    <name type="synonym">Lampyris pyralis</name>
    <dbReference type="NCBI Taxonomy" id="7054"/>
    <lineage>
        <taxon>Eukaryota</taxon>
        <taxon>Metazoa</taxon>
        <taxon>Ecdysozoa</taxon>
        <taxon>Arthropoda</taxon>
        <taxon>Hexapoda</taxon>
        <taxon>Insecta</taxon>
        <taxon>Pterygota</taxon>
        <taxon>Neoptera</taxon>
        <taxon>Endopterygota</taxon>
        <taxon>Coleoptera</taxon>
        <taxon>Polyphaga</taxon>
        <taxon>Elateriformia</taxon>
        <taxon>Elateroidea</taxon>
        <taxon>Lampyridae</taxon>
        <taxon>Lampyrinae</taxon>
        <taxon>Photinus</taxon>
    </lineage>
</organism>
<proteinExistence type="predicted"/>
<name>A0A1Y1LSN0_PHOPY</name>
<sequence length="201" mass="22519">MTMCAEKSNYEVIVLFTGYSRNTEQGTQANCTCTLLKGPKLVIIDTMTAWDGEILTKALLSNNVNCKDIDFVICTHGHSDHIGCNYLFPEATHIVGNCISHKNNYYAHNFSDSPYKIDENVQIIHTPGHTLQDVTVLVENENGITAIVGDLFENEDDLVDDTIWKNAGSDSQELQFQNRDKILEIADWIVPGHGPMFKLNK</sequence>
<comment type="subcellular location">
    <subcellularLocation>
        <location evidence="1">Cytoplasm</location>
        <location evidence="1">Cytosol</location>
    </subcellularLocation>
</comment>
<dbReference type="PANTHER" id="PTHR23200:SF48">
    <property type="entry name" value="METALLO-BETA-LACTAMASE DOMAIN-CONTAINING PROTEIN 1"/>
    <property type="match status" value="1"/>
</dbReference>
<dbReference type="Pfam" id="PF00753">
    <property type="entry name" value="Lactamase_B"/>
    <property type="match status" value="1"/>
</dbReference>
<accession>A0A1Y1LSN0</accession>
<comment type="subunit">
    <text evidence="2">Homodimer.</text>
</comment>
<dbReference type="SMART" id="SM00849">
    <property type="entry name" value="Lactamase_B"/>
    <property type="match status" value="1"/>
</dbReference>
<comment type="function">
    <text evidence="6">Endoribonuclease that catalyzes the hydrolysis of histone-coding pre-mRNA 3'-end. Involved in histone pre-mRNA processing during the S-phase of the cell cycle, which is required for entering/progressing through S-phase. Cleaves histone pre-mRNA at a major and a minor cleavage site after the 5'-ACCCA-3' and the 5'-ACCCACA-3' sequence, respectively, and located downstream of the stem-loop. May require the presence of the HDE element located at the histone pre-RNA 3'-end to avoid non-specific cleavage.</text>
</comment>
<evidence type="ECO:0000259" key="7">
    <source>
        <dbReference type="SMART" id="SM00849"/>
    </source>
</evidence>
<evidence type="ECO:0000256" key="1">
    <source>
        <dbReference type="ARBA" id="ARBA00004514"/>
    </source>
</evidence>
<evidence type="ECO:0000256" key="5">
    <source>
        <dbReference type="ARBA" id="ARBA00044690"/>
    </source>
</evidence>
<dbReference type="AlphaFoldDB" id="A0A1Y1LSN0"/>
<evidence type="ECO:0000256" key="4">
    <source>
        <dbReference type="ARBA" id="ARBA00032988"/>
    </source>
</evidence>
<evidence type="ECO:0000313" key="8">
    <source>
        <dbReference type="EMBL" id="JAV76704.1"/>
    </source>
</evidence>
<feature type="domain" description="Metallo-beta-lactamase" evidence="7">
    <location>
        <begin position="30"/>
        <end position="193"/>
    </location>
</feature>
<dbReference type="Gene3D" id="3.60.15.10">
    <property type="entry name" value="Ribonuclease Z/Hydroxyacylglutathione hydrolase-like"/>
    <property type="match status" value="1"/>
</dbReference>
<evidence type="ECO:0000256" key="6">
    <source>
        <dbReference type="ARBA" id="ARBA00045869"/>
    </source>
</evidence>
<dbReference type="CDD" id="cd07711">
    <property type="entry name" value="MBLAC1-like_MBL-fold"/>
    <property type="match status" value="1"/>
</dbReference>
<evidence type="ECO:0000256" key="3">
    <source>
        <dbReference type="ARBA" id="ARBA00014856"/>
    </source>
</evidence>